<dbReference type="Proteomes" id="UP001412067">
    <property type="component" value="Unassembled WGS sequence"/>
</dbReference>
<comment type="caution">
    <text evidence="2">The sequence shown here is derived from an EMBL/GenBank/DDBJ whole genome shotgun (WGS) entry which is preliminary data.</text>
</comment>
<sequence>MVSRGISVRRPEQIAAILRPPIYLDLLHHTDHLIQSGDEELLQNVASGFYGGESFMLGSSPSTAQASSTISFSGTSTTKNGRSLVRRTTTRRWKRRGRQRFWGGSGECMSPTSHEIRCPEVLSVIRYLDCRTPAASERGEESGYEAMVDDAYERGGRGSSL</sequence>
<gene>
    <name evidence="2" type="ORF">KSP40_PGU010084</name>
</gene>
<proteinExistence type="predicted"/>
<organism evidence="2 3">
    <name type="scientific">Platanthera guangdongensis</name>
    <dbReference type="NCBI Taxonomy" id="2320717"/>
    <lineage>
        <taxon>Eukaryota</taxon>
        <taxon>Viridiplantae</taxon>
        <taxon>Streptophyta</taxon>
        <taxon>Embryophyta</taxon>
        <taxon>Tracheophyta</taxon>
        <taxon>Spermatophyta</taxon>
        <taxon>Magnoliopsida</taxon>
        <taxon>Liliopsida</taxon>
        <taxon>Asparagales</taxon>
        <taxon>Orchidaceae</taxon>
        <taxon>Orchidoideae</taxon>
        <taxon>Orchideae</taxon>
        <taxon>Orchidinae</taxon>
        <taxon>Platanthera</taxon>
    </lineage>
</organism>
<protein>
    <submittedName>
        <fullName evidence="2">Uncharacterized protein</fullName>
    </submittedName>
</protein>
<feature type="region of interest" description="Disordered" evidence="1">
    <location>
        <begin position="68"/>
        <end position="90"/>
    </location>
</feature>
<feature type="compositionally biased region" description="Basic and acidic residues" evidence="1">
    <location>
        <begin position="151"/>
        <end position="161"/>
    </location>
</feature>
<evidence type="ECO:0000313" key="3">
    <source>
        <dbReference type="Proteomes" id="UP001412067"/>
    </source>
</evidence>
<dbReference type="EMBL" id="JBBWWR010000018">
    <property type="protein sequence ID" value="KAK8943784.1"/>
    <property type="molecule type" value="Genomic_DNA"/>
</dbReference>
<keyword evidence="3" id="KW-1185">Reference proteome</keyword>
<feature type="region of interest" description="Disordered" evidence="1">
    <location>
        <begin position="137"/>
        <end position="161"/>
    </location>
</feature>
<accession>A0ABR2LL06</accession>
<reference evidence="2 3" key="1">
    <citation type="journal article" date="2022" name="Nat. Plants">
        <title>Genomes of leafy and leafless Platanthera orchids illuminate the evolution of mycoheterotrophy.</title>
        <authorList>
            <person name="Li M.H."/>
            <person name="Liu K.W."/>
            <person name="Li Z."/>
            <person name="Lu H.C."/>
            <person name="Ye Q.L."/>
            <person name="Zhang D."/>
            <person name="Wang J.Y."/>
            <person name="Li Y.F."/>
            <person name="Zhong Z.M."/>
            <person name="Liu X."/>
            <person name="Yu X."/>
            <person name="Liu D.K."/>
            <person name="Tu X.D."/>
            <person name="Liu B."/>
            <person name="Hao Y."/>
            <person name="Liao X.Y."/>
            <person name="Jiang Y.T."/>
            <person name="Sun W.H."/>
            <person name="Chen J."/>
            <person name="Chen Y.Q."/>
            <person name="Ai Y."/>
            <person name="Zhai J.W."/>
            <person name="Wu S.S."/>
            <person name="Zhou Z."/>
            <person name="Hsiao Y.Y."/>
            <person name="Wu W.L."/>
            <person name="Chen Y.Y."/>
            <person name="Lin Y.F."/>
            <person name="Hsu J.L."/>
            <person name="Li C.Y."/>
            <person name="Wang Z.W."/>
            <person name="Zhao X."/>
            <person name="Zhong W.Y."/>
            <person name="Ma X.K."/>
            <person name="Ma L."/>
            <person name="Huang J."/>
            <person name="Chen G.Z."/>
            <person name="Huang M.Z."/>
            <person name="Huang L."/>
            <person name="Peng D.H."/>
            <person name="Luo Y.B."/>
            <person name="Zou S.Q."/>
            <person name="Chen S.P."/>
            <person name="Lan S."/>
            <person name="Tsai W.C."/>
            <person name="Van de Peer Y."/>
            <person name="Liu Z.J."/>
        </authorList>
    </citation>
    <scope>NUCLEOTIDE SEQUENCE [LARGE SCALE GENOMIC DNA]</scope>
    <source>
        <strain evidence="2">Lor288</strain>
    </source>
</reference>
<evidence type="ECO:0000256" key="1">
    <source>
        <dbReference type="SAM" id="MobiDB-lite"/>
    </source>
</evidence>
<feature type="compositionally biased region" description="Low complexity" evidence="1">
    <location>
        <begin position="68"/>
        <end position="78"/>
    </location>
</feature>
<name>A0ABR2LL06_9ASPA</name>
<evidence type="ECO:0000313" key="2">
    <source>
        <dbReference type="EMBL" id="KAK8943784.1"/>
    </source>
</evidence>